<gene>
    <name evidence="9" type="primary">HRT2_2</name>
    <name evidence="9" type="ORF">AAF712_012662</name>
</gene>
<keyword evidence="10" id="KW-1185">Reference proteome</keyword>
<dbReference type="SUPFAM" id="SSF111321">
    <property type="entry name" value="AF1104-like"/>
    <property type="match status" value="1"/>
</dbReference>
<evidence type="ECO:0000256" key="1">
    <source>
        <dbReference type="ARBA" id="ARBA00001326"/>
    </source>
</evidence>
<sequence length="473" mass="53573">MSFAAPYPPYDPTDKSGFSYDTVVKRWPIILASIVDQLHQENHALQAPGNVSDDLTQAKVVEGKTIIEQVSQLKYQMARDYALEPIPEDGEPHADLYNSELGRLAEQSRNTWFTAPWLYAECYLYRFLRSLLAQTQHWRAYDPFLSQKVDVFQKSGPSIYRIASSIHDIETAKNTLKSEPSGIEALFQEMIQMCLWGNATDLSLLTHMTLSDIEKLQTVEKEAQSARKQFILKDDQEQVWNHVKGMKGGRVDFVLDNAGFEVFTDLVFADFLVTYTSHVSKVVFHGKLIPWFVSDVTPLDFKYTIEALLDSSYFTSGSSSEEDKSHLQEIATRISRYVEEGIFVFSVPADTPLGGSGAGSKLGEFWTNPLPYWDMERECPDLWNDLRNSGLVIFKGDLNYRKLTGDIQWPSTTPFKEAVGPLAGSFPLLSLRTNKADVAVGITQEALDEIEKKDDKWRVNGKYALISFLPRTK</sequence>
<dbReference type="Gene3D" id="3.40.50.10880">
    <property type="entry name" value="Uncharacterised protein PF01937, DUF89, domain 3"/>
    <property type="match status" value="1"/>
</dbReference>
<dbReference type="Pfam" id="PF01937">
    <property type="entry name" value="ARMT1-like_dom"/>
    <property type="match status" value="1"/>
</dbReference>
<evidence type="ECO:0000259" key="8">
    <source>
        <dbReference type="Pfam" id="PF01937"/>
    </source>
</evidence>
<dbReference type="Gene3D" id="1.20.930.60">
    <property type="match status" value="1"/>
</dbReference>
<evidence type="ECO:0000256" key="7">
    <source>
        <dbReference type="RuleBase" id="RU367030"/>
    </source>
</evidence>
<dbReference type="EMBL" id="JBBXMP010000171">
    <property type="protein sequence ID" value="KAL0060542.1"/>
    <property type="molecule type" value="Genomic_DNA"/>
</dbReference>
<feature type="domain" description="Damage-control phosphatase ARMT1-like metal-binding" evidence="8">
    <location>
        <begin position="22"/>
        <end position="447"/>
    </location>
</feature>
<comment type="cofactor">
    <cofactor evidence="7">
        <name>Mn(2+)</name>
        <dbReference type="ChEBI" id="CHEBI:29035"/>
    </cofactor>
    <cofactor evidence="7">
        <name>Ni(2+)</name>
        <dbReference type="ChEBI" id="CHEBI:49786"/>
    </cofactor>
</comment>
<dbReference type="PANTHER" id="PTHR12260:SF6">
    <property type="entry name" value="DAMAGE-CONTROL PHOSPHATASE ARMT1"/>
    <property type="match status" value="1"/>
</dbReference>
<dbReference type="PANTHER" id="PTHR12260">
    <property type="entry name" value="DAMAGE-CONTROL PHOSPHATASE ARMT1"/>
    <property type="match status" value="1"/>
</dbReference>
<comment type="function">
    <text evidence="7">Metal-dependent phosphatase that shows phosphatase activity against several substrates, including fructose-1-phosphate and fructose-6-phosphate. Its preference for fructose-1-phosphate, a strong glycating agent that causes DNA damage rather than a canonical yeast metabolite, suggests a damage-control function in hexose phosphate metabolism.</text>
</comment>
<name>A0ABR2ZFV2_9AGAR</name>
<organism evidence="9 10">
    <name type="scientific">Marasmius tenuissimus</name>
    <dbReference type="NCBI Taxonomy" id="585030"/>
    <lineage>
        <taxon>Eukaryota</taxon>
        <taxon>Fungi</taxon>
        <taxon>Dikarya</taxon>
        <taxon>Basidiomycota</taxon>
        <taxon>Agaricomycotina</taxon>
        <taxon>Agaricomycetes</taxon>
        <taxon>Agaricomycetidae</taxon>
        <taxon>Agaricales</taxon>
        <taxon>Marasmiineae</taxon>
        <taxon>Marasmiaceae</taxon>
        <taxon>Marasmius</taxon>
    </lineage>
</organism>
<reference evidence="9 10" key="1">
    <citation type="submission" date="2024-05" db="EMBL/GenBank/DDBJ databases">
        <title>A draft genome resource for the thread blight pathogen Marasmius tenuissimus strain MS-2.</title>
        <authorList>
            <person name="Yulfo-Soto G.E."/>
            <person name="Baruah I.K."/>
            <person name="Amoako-Attah I."/>
            <person name="Bukari Y."/>
            <person name="Meinhardt L.W."/>
            <person name="Bailey B.A."/>
            <person name="Cohen S.P."/>
        </authorList>
    </citation>
    <scope>NUCLEOTIDE SEQUENCE [LARGE SCALE GENOMIC DNA]</scope>
    <source>
        <strain evidence="9 10">MS-2</strain>
    </source>
</reference>
<comment type="catalytic activity">
    <reaction evidence="1 7">
        <text>beta-D-fructose 1-phosphate + H2O = D-fructose + phosphate</text>
        <dbReference type="Rhea" id="RHEA:35603"/>
        <dbReference type="ChEBI" id="CHEBI:15377"/>
        <dbReference type="ChEBI" id="CHEBI:37721"/>
        <dbReference type="ChEBI" id="CHEBI:43474"/>
        <dbReference type="ChEBI" id="CHEBI:138881"/>
    </reaction>
</comment>
<evidence type="ECO:0000256" key="3">
    <source>
        <dbReference type="ARBA" id="ARBA00022723"/>
    </source>
</evidence>
<dbReference type="InterPro" id="IPR002791">
    <property type="entry name" value="ARMT1-like_metal-bd"/>
</dbReference>
<dbReference type="InterPro" id="IPR036075">
    <property type="entry name" value="ARMT-1-like_metal-bd_sf"/>
</dbReference>
<comment type="catalytic activity">
    <reaction evidence="6 7">
        <text>beta-D-fructose 6-phosphate = dihydroxyacetone + D-glyceraldehyde 3-phosphate</text>
        <dbReference type="Rhea" id="RHEA:28002"/>
        <dbReference type="ChEBI" id="CHEBI:16016"/>
        <dbReference type="ChEBI" id="CHEBI:57634"/>
        <dbReference type="ChEBI" id="CHEBI:59776"/>
    </reaction>
</comment>
<evidence type="ECO:0000256" key="2">
    <source>
        <dbReference type="ARBA" id="ARBA00009519"/>
    </source>
</evidence>
<keyword evidence="4 7" id="KW-0378">Hydrolase</keyword>
<dbReference type="EC" id="3.1.3.-" evidence="7"/>
<accession>A0ABR2ZFV2</accession>
<dbReference type="InterPro" id="IPR039763">
    <property type="entry name" value="ARMT1"/>
</dbReference>
<comment type="domain">
    <text evidence="7">Subfamily III proteins have a conserved RTxK motif about 40-50 residues from the C-terminus; the threonine may be replaced by serine or cysteine.</text>
</comment>
<evidence type="ECO:0000256" key="4">
    <source>
        <dbReference type="ARBA" id="ARBA00022801"/>
    </source>
</evidence>
<comment type="caution">
    <text evidence="9">The sequence shown here is derived from an EMBL/GenBank/DDBJ whole genome shotgun (WGS) entry which is preliminary data.</text>
</comment>
<keyword evidence="3 7" id="KW-0479">Metal-binding</keyword>
<comment type="similarity">
    <text evidence="2 7">Belongs to the damage-control phosphatase family. Sugar phosphate phosphatase III subfamily.</text>
</comment>
<evidence type="ECO:0000256" key="6">
    <source>
        <dbReference type="ARBA" id="ARBA00048809"/>
    </source>
</evidence>
<protein>
    <recommendedName>
        <fullName evidence="7">Sugar phosphate phosphatase</fullName>
        <ecNumber evidence="7">3.1.3.-</ecNumber>
    </recommendedName>
</protein>
<evidence type="ECO:0000256" key="5">
    <source>
        <dbReference type="ARBA" id="ARBA00023211"/>
    </source>
</evidence>
<evidence type="ECO:0000313" key="9">
    <source>
        <dbReference type="EMBL" id="KAL0060542.1"/>
    </source>
</evidence>
<proteinExistence type="inferred from homology"/>
<keyword evidence="5 7" id="KW-0464">Manganese</keyword>
<dbReference type="Proteomes" id="UP001437256">
    <property type="component" value="Unassembled WGS sequence"/>
</dbReference>
<evidence type="ECO:0000313" key="10">
    <source>
        <dbReference type="Proteomes" id="UP001437256"/>
    </source>
</evidence>